<evidence type="ECO:0000256" key="1">
    <source>
        <dbReference type="ARBA" id="ARBA00004141"/>
    </source>
</evidence>
<organism evidence="11 12">
    <name type="scientific">Centaurea solstitialis</name>
    <name type="common">yellow star-thistle</name>
    <dbReference type="NCBI Taxonomy" id="347529"/>
    <lineage>
        <taxon>Eukaryota</taxon>
        <taxon>Viridiplantae</taxon>
        <taxon>Streptophyta</taxon>
        <taxon>Embryophyta</taxon>
        <taxon>Tracheophyta</taxon>
        <taxon>Spermatophyta</taxon>
        <taxon>Magnoliopsida</taxon>
        <taxon>eudicotyledons</taxon>
        <taxon>Gunneridae</taxon>
        <taxon>Pentapetalae</taxon>
        <taxon>asterids</taxon>
        <taxon>campanulids</taxon>
        <taxon>Asterales</taxon>
        <taxon>Asteraceae</taxon>
        <taxon>Carduoideae</taxon>
        <taxon>Cardueae</taxon>
        <taxon>Centaureinae</taxon>
        <taxon>Centaurea</taxon>
    </lineage>
</organism>
<keyword evidence="8" id="KW-0407">Ion channel</keyword>
<proteinExistence type="inferred from homology"/>
<protein>
    <recommendedName>
        <fullName evidence="10">Potassium channel domain-containing protein</fullName>
    </recommendedName>
</protein>
<name>A0AA38WVG5_9ASTR</name>
<sequence>MTRMMSRGLSPTLKAISFLVSLQLIVGPLCFYFLGHQISGKKTDGFLDAFYFNMVLMTSTGYGDFTPNTTLAVLLASLFAIFGKILLGLLMNAGLERYEIENDEGIFTLGFWYVAFMVAGTLVLFLVENLGFVHAFYCIITTVTGVGSSKCFSTKSGRVFAIFWMLYGTICLVGLLLTFGQLYAKRRQKALKERVLEGETTSEDFLKADLDEDGVLSISEYTLYKLYEMGKFDLNDTVPFVKDFQERNVNNKNGLTLDEINNPRGISQRIMLAQSTLV</sequence>
<dbReference type="Proteomes" id="UP001172457">
    <property type="component" value="Chromosome 1"/>
</dbReference>
<feature type="transmembrane region" description="Helical" evidence="9">
    <location>
        <begin position="105"/>
        <end position="127"/>
    </location>
</feature>
<dbReference type="PANTHER" id="PTHR11003:SF291">
    <property type="entry name" value="IP11374P"/>
    <property type="match status" value="1"/>
</dbReference>
<dbReference type="AlphaFoldDB" id="A0AA38WVG5"/>
<evidence type="ECO:0000256" key="3">
    <source>
        <dbReference type="ARBA" id="ARBA00022448"/>
    </source>
</evidence>
<feature type="domain" description="Potassium channel" evidence="10">
    <location>
        <begin position="30"/>
        <end position="93"/>
    </location>
</feature>
<dbReference type="PANTHER" id="PTHR11003">
    <property type="entry name" value="POTASSIUM CHANNEL, SUBFAMILY K"/>
    <property type="match status" value="1"/>
</dbReference>
<evidence type="ECO:0000256" key="5">
    <source>
        <dbReference type="ARBA" id="ARBA00022989"/>
    </source>
</evidence>
<evidence type="ECO:0000256" key="9">
    <source>
        <dbReference type="SAM" id="Phobius"/>
    </source>
</evidence>
<dbReference type="Gene3D" id="1.10.287.70">
    <property type="match status" value="2"/>
</dbReference>
<evidence type="ECO:0000256" key="6">
    <source>
        <dbReference type="ARBA" id="ARBA00023065"/>
    </source>
</evidence>
<dbReference type="SUPFAM" id="SSF81324">
    <property type="entry name" value="Voltage-gated potassium channels"/>
    <property type="match status" value="2"/>
</dbReference>
<dbReference type="GO" id="GO:0015271">
    <property type="term" value="F:outward rectifier potassium channel activity"/>
    <property type="evidence" value="ECO:0007669"/>
    <property type="project" value="TreeGrafter"/>
</dbReference>
<keyword evidence="3" id="KW-0813">Transport</keyword>
<evidence type="ECO:0000313" key="11">
    <source>
        <dbReference type="EMBL" id="KAJ9568084.1"/>
    </source>
</evidence>
<feature type="transmembrane region" description="Helical" evidence="9">
    <location>
        <begin position="15"/>
        <end position="34"/>
    </location>
</feature>
<evidence type="ECO:0000259" key="10">
    <source>
        <dbReference type="Pfam" id="PF07885"/>
    </source>
</evidence>
<evidence type="ECO:0000256" key="8">
    <source>
        <dbReference type="ARBA" id="ARBA00023303"/>
    </source>
</evidence>
<comment type="caution">
    <text evidence="11">The sequence shown here is derived from an EMBL/GenBank/DDBJ whole genome shotgun (WGS) entry which is preliminary data.</text>
</comment>
<dbReference type="GO" id="GO:0030322">
    <property type="term" value="P:stabilization of membrane potential"/>
    <property type="evidence" value="ECO:0007669"/>
    <property type="project" value="TreeGrafter"/>
</dbReference>
<dbReference type="GO" id="GO:0009705">
    <property type="term" value="C:plant-type vacuole membrane"/>
    <property type="evidence" value="ECO:0007669"/>
    <property type="project" value="TreeGrafter"/>
</dbReference>
<evidence type="ECO:0000313" key="12">
    <source>
        <dbReference type="Proteomes" id="UP001172457"/>
    </source>
</evidence>
<comment type="similarity">
    <text evidence="2">Belongs to the two pore domain potassium channel (TC 1.A.1.7) family.</text>
</comment>
<feature type="transmembrane region" description="Helical" evidence="9">
    <location>
        <begin position="71"/>
        <end position="93"/>
    </location>
</feature>
<evidence type="ECO:0000256" key="2">
    <source>
        <dbReference type="ARBA" id="ARBA00010159"/>
    </source>
</evidence>
<accession>A0AA38WVG5</accession>
<comment type="subcellular location">
    <subcellularLocation>
        <location evidence="1">Membrane</location>
        <topology evidence="1">Multi-pass membrane protein</topology>
    </subcellularLocation>
</comment>
<evidence type="ECO:0000256" key="7">
    <source>
        <dbReference type="ARBA" id="ARBA00023136"/>
    </source>
</evidence>
<dbReference type="InterPro" id="IPR003280">
    <property type="entry name" value="2pore_dom_K_chnl"/>
</dbReference>
<evidence type="ECO:0000256" key="4">
    <source>
        <dbReference type="ARBA" id="ARBA00022692"/>
    </source>
</evidence>
<keyword evidence="5 9" id="KW-1133">Transmembrane helix</keyword>
<dbReference type="InterPro" id="IPR013099">
    <property type="entry name" value="K_chnl_dom"/>
</dbReference>
<dbReference type="Pfam" id="PF07885">
    <property type="entry name" value="Ion_trans_2"/>
    <property type="match status" value="2"/>
</dbReference>
<feature type="domain" description="Potassium channel" evidence="10">
    <location>
        <begin position="114"/>
        <end position="183"/>
    </location>
</feature>
<keyword evidence="12" id="KW-1185">Reference proteome</keyword>
<keyword evidence="7 9" id="KW-0472">Membrane</keyword>
<dbReference type="InterPro" id="IPR018247">
    <property type="entry name" value="EF_Hand_1_Ca_BS"/>
</dbReference>
<dbReference type="PROSITE" id="PS00018">
    <property type="entry name" value="EF_HAND_1"/>
    <property type="match status" value="1"/>
</dbReference>
<dbReference type="EMBL" id="JARYMX010000001">
    <property type="protein sequence ID" value="KAJ9568084.1"/>
    <property type="molecule type" value="Genomic_DNA"/>
</dbReference>
<dbReference type="GO" id="GO:0005886">
    <property type="term" value="C:plasma membrane"/>
    <property type="evidence" value="ECO:0007669"/>
    <property type="project" value="TreeGrafter"/>
</dbReference>
<dbReference type="GO" id="GO:0022841">
    <property type="term" value="F:potassium ion leak channel activity"/>
    <property type="evidence" value="ECO:0007669"/>
    <property type="project" value="TreeGrafter"/>
</dbReference>
<feature type="transmembrane region" description="Helical" evidence="9">
    <location>
        <begin position="162"/>
        <end position="184"/>
    </location>
</feature>
<keyword evidence="4 9" id="KW-0812">Transmembrane</keyword>
<gene>
    <name evidence="11" type="ORF">OSB04_004050</name>
</gene>
<keyword evidence="6" id="KW-0406">Ion transport</keyword>
<reference evidence="11" key="1">
    <citation type="submission" date="2023-03" db="EMBL/GenBank/DDBJ databases">
        <title>Chromosome-scale reference genome and RAD-based genetic map of yellow starthistle (Centaurea solstitialis) reveal putative structural variation and QTLs associated with invader traits.</title>
        <authorList>
            <person name="Reatini B."/>
            <person name="Cang F.A."/>
            <person name="Jiang Q."/>
            <person name="Mckibben M.T.W."/>
            <person name="Barker M.S."/>
            <person name="Rieseberg L.H."/>
            <person name="Dlugosch K.M."/>
        </authorList>
    </citation>
    <scope>NUCLEOTIDE SEQUENCE</scope>
    <source>
        <strain evidence="11">CAN-66</strain>
        <tissue evidence="11">Leaf</tissue>
    </source>
</reference>